<dbReference type="Proteomes" id="UP000177579">
    <property type="component" value="Unassembled WGS sequence"/>
</dbReference>
<dbReference type="InterPro" id="IPR000905">
    <property type="entry name" value="Gcp-like_dom"/>
</dbReference>
<proteinExistence type="predicted"/>
<dbReference type="Gene3D" id="3.30.420.40">
    <property type="match status" value="1"/>
</dbReference>
<organism evidence="2 3">
    <name type="scientific">Candidatus Falkowbacteria bacterium RIFOXYD2_FULL_34_120</name>
    <dbReference type="NCBI Taxonomy" id="1798007"/>
    <lineage>
        <taxon>Bacteria</taxon>
        <taxon>Candidatus Falkowiibacteriota</taxon>
    </lineage>
</organism>
<name>A0A1F5TN06_9BACT</name>
<feature type="domain" description="Gcp-like" evidence="1">
    <location>
        <begin position="34"/>
        <end position="94"/>
    </location>
</feature>
<dbReference type="Pfam" id="PF00814">
    <property type="entry name" value="TsaD"/>
    <property type="match status" value="1"/>
</dbReference>
<accession>A0A1F5TN06</accession>
<dbReference type="EMBL" id="MFGO01000031">
    <property type="protein sequence ID" value="OGF40333.1"/>
    <property type="molecule type" value="Genomic_DNA"/>
</dbReference>
<evidence type="ECO:0000313" key="2">
    <source>
        <dbReference type="EMBL" id="OGF40333.1"/>
    </source>
</evidence>
<comment type="caution">
    <text evidence="2">The sequence shown here is derived from an EMBL/GenBank/DDBJ whole genome shotgun (WGS) entry which is preliminary data.</text>
</comment>
<dbReference type="InterPro" id="IPR043129">
    <property type="entry name" value="ATPase_NBD"/>
</dbReference>
<gene>
    <name evidence="2" type="ORF">A2531_00590</name>
</gene>
<evidence type="ECO:0000259" key="1">
    <source>
        <dbReference type="Pfam" id="PF00814"/>
    </source>
</evidence>
<sequence length="130" mass="14007">MILHIDTSDKSRIFVAILDKNKEIGSSTIDAGFQHCEKLLPEIDNLLKGLKFSLKGIKGVNVVNYGASFTSLRIGVITANAMGYALGIPVYAVDKNNVKKKGGVGKEFSIVKPEYGGVPNILISKRSVVD</sequence>
<evidence type="ECO:0000313" key="3">
    <source>
        <dbReference type="Proteomes" id="UP000177579"/>
    </source>
</evidence>
<dbReference type="AlphaFoldDB" id="A0A1F5TN06"/>
<reference evidence="2 3" key="1">
    <citation type="journal article" date="2016" name="Nat. Commun.">
        <title>Thousands of microbial genomes shed light on interconnected biogeochemical processes in an aquifer system.</title>
        <authorList>
            <person name="Anantharaman K."/>
            <person name="Brown C.T."/>
            <person name="Hug L.A."/>
            <person name="Sharon I."/>
            <person name="Castelle C.J."/>
            <person name="Probst A.J."/>
            <person name="Thomas B.C."/>
            <person name="Singh A."/>
            <person name="Wilkins M.J."/>
            <person name="Karaoz U."/>
            <person name="Brodie E.L."/>
            <person name="Williams K.H."/>
            <person name="Hubbard S.S."/>
            <person name="Banfield J.F."/>
        </authorList>
    </citation>
    <scope>NUCLEOTIDE SEQUENCE [LARGE SCALE GENOMIC DNA]</scope>
</reference>
<protein>
    <recommendedName>
        <fullName evidence="1">Gcp-like domain-containing protein</fullName>
    </recommendedName>
</protein>
<dbReference type="SUPFAM" id="SSF53067">
    <property type="entry name" value="Actin-like ATPase domain"/>
    <property type="match status" value="1"/>
</dbReference>